<reference evidence="3" key="1">
    <citation type="journal article" date="2014" name="Nat. Genet.">
        <title>Genome of the human hookworm Necator americanus.</title>
        <authorList>
            <person name="Tang Y.T."/>
            <person name="Gao X."/>
            <person name="Rosa B.A."/>
            <person name="Abubucker S."/>
            <person name="Hallsworth-Pepin K."/>
            <person name="Martin J."/>
            <person name="Tyagi R."/>
            <person name="Heizer E."/>
            <person name="Zhang X."/>
            <person name="Bhonagiri-Palsikar V."/>
            <person name="Minx P."/>
            <person name="Warren W.C."/>
            <person name="Wang Q."/>
            <person name="Zhan B."/>
            <person name="Hotez P.J."/>
            <person name="Sternberg P.W."/>
            <person name="Dougall A."/>
            <person name="Gaze S.T."/>
            <person name="Mulvenna J."/>
            <person name="Sotillo J."/>
            <person name="Ranganathan S."/>
            <person name="Rabelo E.M."/>
            <person name="Wilson R.K."/>
            <person name="Felgner P.L."/>
            <person name="Bethony J."/>
            <person name="Hawdon J.M."/>
            <person name="Gasser R.B."/>
            <person name="Loukas A."/>
            <person name="Mitreva M."/>
        </authorList>
    </citation>
    <scope>NUCLEOTIDE SEQUENCE [LARGE SCALE GENOMIC DNA]</scope>
</reference>
<dbReference type="OrthoDB" id="192887at2759"/>
<dbReference type="EMBL" id="KI665702">
    <property type="protein sequence ID" value="ETN72092.1"/>
    <property type="molecule type" value="Genomic_DNA"/>
</dbReference>
<evidence type="ECO:0000313" key="2">
    <source>
        <dbReference type="EMBL" id="ETN72092.1"/>
    </source>
</evidence>
<keyword evidence="3" id="KW-1185">Reference proteome</keyword>
<sequence>MEIDKCNGNVPTEADYDTSKFHQIVVTDPHTRSSCTFTIPKRYINLKFLNAGAQGTVVSADDTVSGTKVAIKKMQQPFVMTMSARRAYREFVLLTTIKHPNKYKRNSTALLMFEVKTLRVYKDAVQNLSKMLN</sequence>
<dbReference type="GO" id="GO:0004672">
    <property type="term" value="F:protein kinase activity"/>
    <property type="evidence" value="ECO:0007669"/>
    <property type="project" value="InterPro"/>
</dbReference>
<protein>
    <recommendedName>
        <fullName evidence="1">Protein kinase domain-containing protein</fullName>
    </recommendedName>
</protein>
<proteinExistence type="predicted"/>
<dbReference type="AlphaFoldDB" id="W2STR5"/>
<dbReference type="KEGG" id="nai:NECAME_19031"/>
<dbReference type="GO" id="GO:0005524">
    <property type="term" value="F:ATP binding"/>
    <property type="evidence" value="ECO:0007669"/>
    <property type="project" value="InterPro"/>
</dbReference>
<organism evidence="2 3">
    <name type="scientific">Necator americanus</name>
    <name type="common">Human hookworm</name>
    <dbReference type="NCBI Taxonomy" id="51031"/>
    <lineage>
        <taxon>Eukaryota</taxon>
        <taxon>Metazoa</taxon>
        <taxon>Ecdysozoa</taxon>
        <taxon>Nematoda</taxon>
        <taxon>Chromadorea</taxon>
        <taxon>Rhabditida</taxon>
        <taxon>Rhabditina</taxon>
        <taxon>Rhabditomorpha</taxon>
        <taxon>Strongyloidea</taxon>
        <taxon>Ancylostomatidae</taxon>
        <taxon>Bunostominae</taxon>
        <taxon>Necator</taxon>
    </lineage>
</organism>
<dbReference type="SUPFAM" id="SSF56112">
    <property type="entry name" value="Protein kinase-like (PK-like)"/>
    <property type="match status" value="1"/>
</dbReference>
<dbReference type="Gene3D" id="3.30.200.20">
    <property type="entry name" value="Phosphorylase Kinase, domain 1"/>
    <property type="match status" value="1"/>
</dbReference>
<dbReference type="Proteomes" id="UP000053676">
    <property type="component" value="Unassembled WGS sequence"/>
</dbReference>
<dbReference type="STRING" id="51031.W2STR5"/>
<gene>
    <name evidence="2" type="ORF">NECAME_19031</name>
</gene>
<accession>W2STR5</accession>
<evidence type="ECO:0000313" key="3">
    <source>
        <dbReference type="Proteomes" id="UP000053676"/>
    </source>
</evidence>
<dbReference type="InterPro" id="IPR011009">
    <property type="entry name" value="Kinase-like_dom_sf"/>
</dbReference>
<feature type="domain" description="Protein kinase" evidence="1">
    <location>
        <begin position="43"/>
        <end position="133"/>
    </location>
</feature>
<dbReference type="PROSITE" id="PS50011">
    <property type="entry name" value="PROTEIN_KINASE_DOM"/>
    <property type="match status" value="1"/>
</dbReference>
<name>W2STR5_NECAM</name>
<evidence type="ECO:0000259" key="1">
    <source>
        <dbReference type="PROSITE" id="PS50011"/>
    </source>
</evidence>
<dbReference type="InterPro" id="IPR000719">
    <property type="entry name" value="Prot_kinase_dom"/>
</dbReference>